<gene>
    <name evidence="3" type="ORF">FEM03_02130</name>
</gene>
<evidence type="ECO:0000256" key="2">
    <source>
        <dbReference type="SAM" id="MobiDB-lite"/>
    </source>
</evidence>
<feature type="region of interest" description="Disordered" evidence="2">
    <location>
        <begin position="247"/>
        <end position="283"/>
    </location>
</feature>
<feature type="region of interest" description="Disordered" evidence="2">
    <location>
        <begin position="68"/>
        <end position="95"/>
    </location>
</feature>
<accession>A0A5R8KIU3</accession>
<evidence type="ECO:0000256" key="1">
    <source>
        <dbReference type="PROSITE-ProRule" id="PRU00510"/>
    </source>
</evidence>
<feature type="compositionally biased region" description="Low complexity" evidence="2">
    <location>
        <begin position="267"/>
        <end position="283"/>
    </location>
</feature>
<keyword evidence="4" id="KW-1185">Reference proteome</keyword>
<comment type="caution">
    <text evidence="3">The sequence shown here is derived from an EMBL/GenBank/DDBJ whole genome shotgun (WGS) entry which is preliminary data.</text>
</comment>
<name>A0A5R8KIU3_9BACT</name>
<dbReference type="OrthoDB" id="9811543at2"/>
<dbReference type="SUPFAM" id="SSF109635">
    <property type="entry name" value="DnaK suppressor protein DksA, alpha-hairpin domain"/>
    <property type="match status" value="1"/>
</dbReference>
<evidence type="ECO:0000313" key="4">
    <source>
        <dbReference type="Proteomes" id="UP000306196"/>
    </source>
</evidence>
<feature type="region of interest" description="Disordered" evidence="2">
    <location>
        <begin position="144"/>
        <end position="163"/>
    </location>
</feature>
<feature type="compositionally biased region" description="Low complexity" evidence="2">
    <location>
        <begin position="21"/>
        <end position="50"/>
    </location>
</feature>
<dbReference type="PROSITE" id="PS51128">
    <property type="entry name" value="ZF_DKSA_2"/>
    <property type="match status" value="1"/>
</dbReference>
<organism evidence="3 4">
    <name type="scientific">Phragmitibacter flavus</name>
    <dbReference type="NCBI Taxonomy" id="2576071"/>
    <lineage>
        <taxon>Bacteria</taxon>
        <taxon>Pseudomonadati</taxon>
        <taxon>Verrucomicrobiota</taxon>
        <taxon>Verrucomicrobiia</taxon>
        <taxon>Verrucomicrobiales</taxon>
        <taxon>Verrucomicrobiaceae</taxon>
        <taxon>Phragmitibacter</taxon>
    </lineage>
</organism>
<proteinExistence type="predicted"/>
<dbReference type="InterPro" id="IPR037187">
    <property type="entry name" value="DnaK_N"/>
</dbReference>
<feature type="compositionally biased region" description="Low complexity" evidence="2">
    <location>
        <begin position="1"/>
        <end position="13"/>
    </location>
</feature>
<dbReference type="Proteomes" id="UP000306196">
    <property type="component" value="Unassembled WGS sequence"/>
</dbReference>
<protein>
    <submittedName>
        <fullName evidence="3">Uncharacterized protein</fullName>
    </submittedName>
</protein>
<dbReference type="EMBL" id="VAUV01000002">
    <property type="protein sequence ID" value="TLD72177.1"/>
    <property type="molecule type" value="Genomic_DNA"/>
</dbReference>
<dbReference type="PANTHER" id="PTHR33823:SF4">
    <property type="entry name" value="GENERAL STRESS PROTEIN 16O"/>
    <property type="match status" value="1"/>
</dbReference>
<dbReference type="AlphaFoldDB" id="A0A5R8KIU3"/>
<reference evidence="3 4" key="1">
    <citation type="submission" date="2019-05" db="EMBL/GenBank/DDBJ databases">
        <title>Verrucobacter flavum gen. nov., sp. nov. a new member of the family Verrucomicrobiaceae.</title>
        <authorList>
            <person name="Szuroczki S."/>
            <person name="Abbaszade G."/>
            <person name="Szabo A."/>
            <person name="Felfoldi T."/>
            <person name="Schumann P."/>
            <person name="Boka K."/>
            <person name="Keki Z."/>
            <person name="Toumi M."/>
            <person name="Toth E."/>
        </authorList>
    </citation>
    <scope>NUCLEOTIDE SEQUENCE [LARGE SCALE GENOMIC DNA]</scope>
    <source>
        <strain evidence="3 4">MG-N-17</strain>
    </source>
</reference>
<feature type="zinc finger region" description="dksA C4-type" evidence="1">
    <location>
        <begin position="203"/>
        <end position="227"/>
    </location>
</feature>
<evidence type="ECO:0000313" key="3">
    <source>
        <dbReference type="EMBL" id="TLD72177.1"/>
    </source>
</evidence>
<dbReference type="SUPFAM" id="SSF57716">
    <property type="entry name" value="Glucocorticoid receptor-like (DNA-binding domain)"/>
    <property type="match status" value="1"/>
</dbReference>
<dbReference type="PANTHER" id="PTHR33823">
    <property type="entry name" value="RNA POLYMERASE-BINDING TRANSCRIPTION FACTOR DKSA-RELATED"/>
    <property type="match status" value="1"/>
</dbReference>
<feature type="region of interest" description="Disordered" evidence="2">
    <location>
        <begin position="1"/>
        <end position="50"/>
    </location>
</feature>
<dbReference type="Gene3D" id="1.20.120.910">
    <property type="entry name" value="DksA, coiled-coil domain"/>
    <property type="match status" value="1"/>
</dbReference>
<sequence>MKSAPPKTTPAKSTKTESSKATKTTAAVKSKTDTPAKASEPAKAAKPAKATKVVAAAVEPAKVVKAAEPVKAAKASAKADKPKVNAASSSAKVSRGPVDTAPEIVIKQAYNPAKLPPFVKKQQQRLIELRSALLDTLDGVTKDAIRTRPEGGDSGVGGMHMGDAGSDSYDRDFALSMLAKEQDALYEINEALKRIDGGVYGICEMSANKIHEERLEALPYTRYTREMQEQIERDQIGGKFRRPVVRSVFGLDDASEEDDEDGDDDTTSNSTPNNDSSLDFGKD</sequence>
<feature type="compositionally biased region" description="Acidic residues" evidence="2">
    <location>
        <begin position="253"/>
        <end position="266"/>
    </location>
</feature>